<sequence length="25" mass="2809">MAAPAPLFRARKKKKRLGMTTCHPV</sequence>
<reference evidence="2 3" key="1">
    <citation type="journal article" date="2014" name="Am. J. Bot.">
        <title>Genome assembly and annotation for red clover (Trifolium pratense; Fabaceae).</title>
        <authorList>
            <person name="Istvanek J."/>
            <person name="Jaros M."/>
            <person name="Krenek A."/>
            <person name="Repkova J."/>
        </authorList>
    </citation>
    <scope>NUCLEOTIDE SEQUENCE [LARGE SCALE GENOMIC DNA]</scope>
    <source>
        <strain evidence="3">cv. Tatra</strain>
        <tissue evidence="2">Young leaves</tissue>
    </source>
</reference>
<comment type="caution">
    <text evidence="2">The sequence shown here is derived from an EMBL/GenBank/DDBJ whole genome shotgun (WGS) entry which is preliminary data.</text>
</comment>
<name>A0A2K3NGH3_TRIPR</name>
<reference evidence="2 3" key="2">
    <citation type="journal article" date="2017" name="Front. Plant Sci.">
        <title>Gene Classification and Mining of Molecular Markers Useful in Red Clover (Trifolium pratense) Breeding.</title>
        <authorList>
            <person name="Istvanek J."/>
            <person name="Dluhosova J."/>
            <person name="Dluhos P."/>
            <person name="Patkova L."/>
            <person name="Nedelnik J."/>
            <person name="Repkova J."/>
        </authorList>
    </citation>
    <scope>NUCLEOTIDE SEQUENCE [LARGE SCALE GENOMIC DNA]</scope>
    <source>
        <strain evidence="3">cv. Tatra</strain>
        <tissue evidence="2">Young leaves</tissue>
    </source>
</reference>
<dbReference type="Proteomes" id="UP000236291">
    <property type="component" value="Unassembled WGS sequence"/>
</dbReference>
<feature type="non-terminal residue" evidence="2">
    <location>
        <position position="25"/>
    </location>
</feature>
<evidence type="ECO:0000313" key="2">
    <source>
        <dbReference type="EMBL" id="PNY02130.1"/>
    </source>
</evidence>
<dbReference type="AlphaFoldDB" id="A0A2K3NGH3"/>
<evidence type="ECO:0000256" key="1">
    <source>
        <dbReference type="SAM" id="MobiDB-lite"/>
    </source>
</evidence>
<proteinExistence type="predicted"/>
<protein>
    <submittedName>
        <fullName evidence="2">Uncharacterized protein</fullName>
    </submittedName>
</protein>
<evidence type="ECO:0000313" key="3">
    <source>
        <dbReference type="Proteomes" id="UP000236291"/>
    </source>
</evidence>
<organism evidence="2 3">
    <name type="scientific">Trifolium pratense</name>
    <name type="common">Red clover</name>
    <dbReference type="NCBI Taxonomy" id="57577"/>
    <lineage>
        <taxon>Eukaryota</taxon>
        <taxon>Viridiplantae</taxon>
        <taxon>Streptophyta</taxon>
        <taxon>Embryophyta</taxon>
        <taxon>Tracheophyta</taxon>
        <taxon>Spermatophyta</taxon>
        <taxon>Magnoliopsida</taxon>
        <taxon>eudicotyledons</taxon>
        <taxon>Gunneridae</taxon>
        <taxon>Pentapetalae</taxon>
        <taxon>rosids</taxon>
        <taxon>fabids</taxon>
        <taxon>Fabales</taxon>
        <taxon>Fabaceae</taxon>
        <taxon>Papilionoideae</taxon>
        <taxon>50 kb inversion clade</taxon>
        <taxon>NPAAA clade</taxon>
        <taxon>Hologalegina</taxon>
        <taxon>IRL clade</taxon>
        <taxon>Trifolieae</taxon>
        <taxon>Trifolium</taxon>
    </lineage>
</organism>
<accession>A0A2K3NGH3</accession>
<feature type="region of interest" description="Disordered" evidence="1">
    <location>
        <begin position="1"/>
        <end position="25"/>
    </location>
</feature>
<gene>
    <name evidence="2" type="ORF">L195_g025435</name>
</gene>
<dbReference type="EMBL" id="ASHM01020962">
    <property type="protein sequence ID" value="PNY02130.1"/>
    <property type="molecule type" value="Genomic_DNA"/>
</dbReference>